<keyword evidence="1" id="KW-0812">Transmembrane</keyword>
<organism evidence="2">
    <name type="scientific">hydrothermal vent metagenome</name>
    <dbReference type="NCBI Taxonomy" id="652676"/>
    <lineage>
        <taxon>unclassified sequences</taxon>
        <taxon>metagenomes</taxon>
        <taxon>ecological metagenomes</taxon>
    </lineage>
</organism>
<dbReference type="EMBL" id="FPHH01000045">
    <property type="protein sequence ID" value="SFV57216.1"/>
    <property type="molecule type" value="Genomic_DNA"/>
</dbReference>
<sequence>MLLTPEILTLDILNLLFLLFATVAFFFSVKILVQYKADATTSLQYKLEKQSYLVATIIKFIFAIKIPLFLFFVFTLDKISTLLPGAMCGAGVVNATQYGTPLLMLKILNLYLFGYWIVLNKEDMKSEERKYLKLKFFVFSFAYILLLIEIVLQMSMFFSIDVHSVVDCCGAIYSTTNGTYMADIIGAKPLYLLTLFYGLYLLIIGAYITKNRYFYSIFNLLFMIIALISLIGFFGTYIYELPTHHCPFCMLQKDYHYVGYFLYTSLFVGTFYGIIVGLIAFTKKERDLRLNISLFFDTLYVVVITAYPLFYYWKNGVFL</sequence>
<feature type="transmembrane region" description="Helical" evidence="1">
    <location>
        <begin position="220"/>
        <end position="239"/>
    </location>
</feature>
<evidence type="ECO:0000256" key="1">
    <source>
        <dbReference type="SAM" id="Phobius"/>
    </source>
</evidence>
<protein>
    <submittedName>
        <fullName evidence="2">Possible membrane protein</fullName>
    </submittedName>
</protein>
<keyword evidence="1" id="KW-0472">Membrane</keyword>
<feature type="transmembrane region" description="Helical" evidence="1">
    <location>
        <begin position="131"/>
        <end position="152"/>
    </location>
</feature>
<evidence type="ECO:0000313" key="2">
    <source>
        <dbReference type="EMBL" id="SFV57216.1"/>
    </source>
</evidence>
<name>A0A1W1BUM8_9ZZZZ</name>
<proteinExistence type="predicted"/>
<feature type="transmembrane region" description="Helical" evidence="1">
    <location>
        <begin position="102"/>
        <end position="119"/>
    </location>
</feature>
<keyword evidence="1" id="KW-1133">Transmembrane helix</keyword>
<dbReference type="AlphaFoldDB" id="A0A1W1BUM8"/>
<gene>
    <name evidence="2" type="ORF">MNB_SM-5-1529</name>
</gene>
<reference evidence="2" key="1">
    <citation type="submission" date="2016-10" db="EMBL/GenBank/DDBJ databases">
        <authorList>
            <person name="de Groot N.N."/>
        </authorList>
    </citation>
    <scope>NUCLEOTIDE SEQUENCE</scope>
</reference>
<accession>A0A1W1BUM8</accession>
<feature type="transmembrane region" description="Helical" evidence="1">
    <location>
        <begin position="259"/>
        <end position="282"/>
    </location>
</feature>
<feature type="transmembrane region" description="Helical" evidence="1">
    <location>
        <begin position="294"/>
        <end position="313"/>
    </location>
</feature>
<feature type="transmembrane region" description="Helical" evidence="1">
    <location>
        <begin position="12"/>
        <end position="33"/>
    </location>
</feature>
<feature type="transmembrane region" description="Helical" evidence="1">
    <location>
        <begin position="53"/>
        <end position="74"/>
    </location>
</feature>
<feature type="transmembrane region" description="Helical" evidence="1">
    <location>
        <begin position="190"/>
        <end position="208"/>
    </location>
</feature>